<name>A0A261WNZ5_9PSED</name>
<sequence>MTQELHLKTIFLKATFMSALVGLSAGEALAADYKKNPFTLAYDGVLCKDFVIDSSGGAHPFGT</sequence>
<protein>
    <submittedName>
        <fullName evidence="2">Uncharacterized protein</fullName>
    </submittedName>
</protein>
<keyword evidence="1" id="KW-0732">Signal</keyword>
<evidence type="ECO:0000313" key="2">
    <source>
        <dbReference type="EMBL" id="OZI87869.1"/>
    </source>
</evidence>
<evidence type="ECO:0000256" key="1">
    <source>
        <dbReference type="SAM" id="SignalP"/>
    </source>
</evidence>
<organism evidence="2 3">
    <name type="scientific">Pseudomonas avellanae</name>
    <dbReference type="NCBI Taxonomy" id="46257"/>
    <lineage>
        <taxon>Bacteria</taxon>
        <taxon>Pseudomonadati</taxon>
        <taxon>Pseudomonadota</taxon>
        <taxon>Gammaproteobacteria</taxon>
        <taxon>Pseudomonadales</taxon>
        <taxon>Pseudomonadaceae</taxon>
        <taxon>Pseudomonas</taxon>
    </lineage>
</organism>
<evidence type="ECO:0000313" key="3">
    <source>
        <dbReference type="Proteomes" id="UP000217163"/>
    </source>
</evidence>
<accession>A0A261WNZ5</accession>
<proteinExistence type="predicted"/>
<comment type="caution">
    <text evidence="2">The sequence shown here is derived from an EMBL/GenBank/DDBJ whole genome shotgun (WGS) entry which is preliminary data.</text>
</comment>
<reference evidence="3" key="1">
    <citation type="journal article" date="2016" name="Sci. Rep.">
        <title>Genome analysis of the kiwifruit canker pathogen Pseudomonas syringae pv. actinidiae biovar 5.</title>
        <authorList>
            <person name="Fujikawa T."/>
            <person name="Sawada H."/>
        </authorList>
    </citation>
    <scope>NUCLEOTIDE SEQUENCE [LARGE SCALE GENOMIC DNA]</scope>
    <source>
        <strain evidence="3">MAFF 212061</strain>
    </source>
</reference>
<dbReference type="AlphaFoldDB" id="A0A261WNZ5"/>
<feature type="signal peptide" evidence="1">
    <location>
        <begin position="1"/>
        <end position="30"/>
    </location>
</feature>
<feature type="chain" id="PRO_5012560071" evidence="1">
    <location>
        <begin position="31"/>
        <end position="63"/>
    </location>
</feature>
<dbReference type="Proteomes" id="UP000217163">
    <property type="component" value="Unassembled WGS sequence"/>
</dbReference>
<gene>
    <name evidence="2" type="ORF">CFN58_01075</name>
</gene>
<dbReference type="EMBL" id="NKQU01000009">
    <property type="protein sequence ID" value="OZI87869.1"/>
    <property type="molecule type" value="Genomic_DNA"/>
</dbReference>